<dbReference type="EMBL" id="CATOUU010000464">
    <property type="protein sequence ID" value="CAI9930820.1"/>
    <property type="molecule type" value="Genomic_DNA"/>
</dbReference>
<reference evidence="2 3" key="2">
    <citation type="submission" date="2024-07" db="EMBL/GenBank/DDBJ databases">
        <authorList>
            <person name="Akdeniz Z."/>
        </authorList>
    </citation>
    <scope>NUCLEOTIDE SEQUENCE [LARGE SCALE GENOMIC DNA]</scope>
</reference>
<evidence type="ECO:0000313" key="3">
    <source>
        <dbReference type="Proteomes" id="UP001642409"/>
    </source>
</evidence>
<organism evidence="1">
    <name type="scientific">Hexamita inflata</name>
    <dbReference type="NCBI Taxonomy" id="28002"/>
    <lineage>
        <taxon>Eukaryota</taxon>
        <taxon>Metamonada</taxon>
        <taxon>Diplomonadida</taxon>
        <taxon>Hexamitidae</taxon>
        <taxon>Hexamitinae</taxon>
        <taxon>Hexamita</taxon>
    </lineage>
</organism>
<evidence type="ECO:0000313" key="1">
    <source>
        <dbReference type="EMBL" id="CAI9930820.1"/>
    </source>
</evidence>
<name>A0AA86TVS4_9EUKA</name>
<dbReference type="Proteomes" id="UP001642409">
    <property type="component" value="Unassembled WGS sequence"/>
</dbReference>
<evidence type="ECO:0000313" key="2">
    <source>
        <dbReference type="EMBL" id="CAL5974932.1"/>
    </source>
</evidence>
<comment type="caution">
    <text evidence="1">The sequence shown here is derived from an EMBL/GenBank/DDBJ whole genome shotgun (WGS) entry which is preliminary data.</text>
</comment>
<sequence>MKYQRENNVIIKKLPQKLTNKTQEQHQKYTDIIRSIELGASMSKRQSMSETFQTLNTQVYTSNDQLTDQIQIQQFKQKIYRLINTSHQFVRMINIMEQATISNEEKMQKLQKNNQKLKIYFQKSAIVYDQNQNSDNFYNQYPKKIM</sequence>
<reference evidence="1" key="1">
    <citation type="submission" date="2023-06" db="EMBL/GenBank/DDBJ databases">
        <authorList>
            <person name="Kurt Z."/>
        </authorList>
    </citation>
    <scope>NUCLEOTIDE SEQUENCE</scope>
</reference>
<keyword evidence="3" id="KW-1185">Reference proteome</keyword>
<accession>A0AA86TVS4</accession>
<gene>
    <name evidence="1" type="ORF">HINF_LOCUS18465</name>
    <name evidence="2" type="ORF">HINF_LOCUS3100</name>
</gene>
<proteinExistence type="predicted"/>
<dbReference type="AlphaFoldDB" id="A0AA86TVS4"/>
<protein>
    <submittedName>
        <fullName evidence="2">Hypothetical_protein</fullName>
    </submittedName>
</protein>
<dbReference type="EMBL" id="CAXDID020000005">
    <property type="protein sequence ID" value="CAL5974932.1"/>
    <property type="molecule type" value="Genomic_DNA"/>
</dbReference>